<evidence type="ECO:0000256" key="6">
    <source>
        <dbReference type="SAM" id="Phobius"/>
    </source>
</evidence>
<keyword evidence="7" id="KW-1185">Reference proteome</keyword>
<evidence type="ECO:0000256" key="4">
    <source>
        <dbReference type="ARBA" id="ARBA00022989"/>
    </source>
</evidence>
<organism evidence="7 8">
    <name type="scientific">Phascolarctos cinereus</name>
    <name type="common">Koala</name>
    <dbReference type="NCBI Taxonomy" id="38626"/>
    <lineage>
        <taxon>Eukaryota</taxon>
        <taxon>Metazoa</taxon>
        <taxon>Chordata</taxon>
        <taxon>Craniata</taxon>
        <taxon>Vertebrata</taxon>
        <taxon>Euteleostomi</taxon>
        <taxon>Mammalia</taxon>
        <taxon>Metatheria</taxon>
        <taxon>Diprotodontia</taxon>
        <taxon>Phascolarctidae</taxon>
        <taxon>Phascolarctos</taxon>
    </lineage>
</organism>
<dbReference type="RefSeq" id="XP_020831781.1">
    <property type="nucleotide sequence ID" value="XM_020976122.1"/>
</dbReference>
<comment type="similarity">
    <text evidence="2">Belongs to the MS4A family.</text>
</comment>
<proteinExistence type="inferred from homology"/>
<dbReference type="InParanoid" id="A0A6P5JKT7"/>
<reference evidence="8" key="1">
    <citation type="submission" date="2025-08" db="UniProtKB">
        <authorList>
            <consortium name="RefSeq"/>
        </authorList>
    </citation>
    <scope>IDENTIFICATION</scope>
    <source>
        <tissue evidence="8">Spleen</tissue>
    </source>
</reference>
<keyword evidence="3 6" id="KW-0812">Transmembrane</keyword>
<dbReference type="Pfam" id="PF04103">
    <property type="entry name" value="CD20"/>
    <property type="match status" value="1"/>
</dbReference>
<evidence type="ECO:0000313" key="8">
    <source>
        <dbReference type="RefSeq" id="XP_020831781.1"/>
    </source>
</evidence>
<dbReference type="KEGG" id="pcw:110200709"/>
<dbReference type="GeneID" id="110200709"/>
<dbReference type="PANTHER" id="PTHR23320:SF10">
    <property type="entry name" value="MEMBRANE-SPANNING 4-DOMAINS SUBFAMILY A MEMBER 14"/>
    <property type="match status" value="1"/>
</dbReference>
<sequence length="243" mass="27819">MPPKSRVVETQELPRDPLQTEQIVITAFPYKPSKTLLNFLKGEPKMMGVFQIFLGLIITAMGYILWHSVNRLHLQNNQPIIFLTGYPFWAGACYVITGYFTILNEVKYPRWMHFSLYLGVVTTLVAAAGIAIILYSFHEDNYFHCRTPTKSGICAIGRTLFLGVLALILFLTIAELCITVTVLAFKRNVIWRNAKEVVFFLPSESKDLEHHEDERKFQFQIQANPAGQNEKEFSVSLIGDYTY</sequence>
<gene>
    <name evidence="8" type="primary">LOC110200709</name>
</gene>
<keyword evidence="5 6" id="KW-0472">Membrane</keyword>
<dbReference type="GO" id="GO:0007166">
    <property type="term" value="P:cell surface receptor signaling pathway"/>
    <property type="evidence" value="ECO:0007669"/>
    <property type="project" value="TreeGrafter"/>
</dbReference>
<dbReference type="PANTHER" id="PTHR23320">
    <property type="entry name" value="MEMBRANE-SPANNING 4-DOMAINS SUBFAMILY A MS4A -RELATED"/>
    <property type="match status" value="1"/>
</dbReference>
<feature type="transmembrane region" description="Helical" evidence="6">
    <location>
        <begin position="49"/>
        <end position="68"/>
    </location>
</feature>
<dbReference type="Proteomes" id="UP000515140">
    <property type="component" value="Unplaced"/>
</dbReference>
<dbReference type="InterPro" id="IPR007237">
    <property type="entry name" value="CD20-like"/>
</dbReference>
<evidence type="ECO:0000256" key="2">
    <source>
        <dbReference type="ARBA" id="ARBA00009565"/>
    </source>
</evidence>
<feature type="transmembrane region" description="Helical" evidence="6">
    <location>
        <begin position="114"/>
        <end position="135"/>
    </location>
</feature>
<evidence type="ECO:0000256" key="3">
    <source>
        <dbReference type="ARBA" id="ARBA00022692"/>
    </source>
</evidence>
<protein>
    <submittedName>
        <fullName evidence="8">Membrane-spanning 4-domains subfamily A member 14-like</fullName>
    </submittedName>
</protein>
<accession>A0A6P5JKT7</accession>
<dbReference type="AlphaFoldDB" id="A0A6P5JKT7"/>
<dbReference type="InterPro" id="IPR030417">
    <property type="entry name" value="MS4A"/>
</dbReference>
<feature type="transmembrane region" description="Helical" evidence="6">
    <location>
        <begin position="155"/>
        <end position="185"/>
    </location>
</feature>
<name>A0A6P5JKT7_PHACI</name>
<keyword evidence="4 6" id="KW-1133">Transmembrane helix</keyword>
<dbReference type="GO" id="GO:0005886">
    <property type="term" value="C:plasma membrane"/>
    <property type="evidence" value="ECO:0007669"/>
    <property type="project" value="TreeGrafter"/>
</dbReference>
<comment type="subcellular location">
    <subcellularLocation>
        <location evidence="1">Membrane</location>
        <topology evidence="1">Multi-pass membrane protein</topology>
    </subcellularLocation>
</comment>
<evidence type="ECO:0000313" key="7">
    <source>
        <dbReference type="Proteomes" id="UP000515140"/>
    </source>
</evidence>
<feature type="transmembrane region" description="Helical" evidence="6">
    <location>
        <begin position="80"/>
        <end position="102"/>
    </location>
</feature>
<evidence type="ECO:0000256" key="5">
    <source>
        <dbReference type="ARBA" id="ARBA00023136"/>
    </source>
</evidence>
<evidence type="ECO:0000256" key="1">
    <source>
        <dbReference type="ARBA" id="ARBA00004141"/>
    </source>
</evidence>